<reference evidence="2 3" key="1">
    <citation type="submission" date="2024-09" db="EMBL/GenBank/DDBJ databases">
        <authorList>
            <person name="Sun Q."/>
            <person name="Mori K."/>
        </authorList>
    </citation>
    <scope>NUCLEOTIDE SEQUENCE [LARGE SCALE GENOMIC DNA]</scope>
    <source>
        <strain evidence="2 3">JCM 3307</strain>
    </source>
</reference>
<dbReference type="Proteomes" id="UP001589608">
    <property type="component" value="Unassembled WGS sequence"/>
</dbReference>
<accession>A0ABV5MLL2</accession>
<dbReference type="InterPro" id="IPR036291">
    <property type="entry name" value="NAD(P)-bd_dom_sf"/>
</dbReference>
<dbReference type="SUPFAM" id="SSF51735">
    <property type="entry name" value="NAD(P)-binding Rossmann-fold domains"/>
    <property type="match status" value="1"/>
</dbReference>
<proteinExistence type="predicted"/>
<gene>
    <name evidence="2" type="ORF">ACFFTR_42260</name>
</gene>
<dbReference type="Gene3D" id="3.40.50.720">
    <property type="entry name" value="NAD(P)-binding Rossmann-like Domain"/>
    <property type="match status" value="1"/>
</dbReference>
<dbReference type="InterPro" id="IPR013332">
    <property type="entry name" value="KPR_N"/>
</dbReference>
<feature type="domain" description="Ketopantoate reductase N-terminal" evidence="1">
    <location>
        <begin position="3"/>
        <end position="129"/>
    </location>
</feature>
<dbReference type="Pfam" id="PF02558">
    <property type="entry name" value="ApbA"/>
    <property type="match status" value="1"/>
</dbReference>
<protein>
    <submittedName>
        <fullName evidence="2">Ketopantoate reductase family protein</fullName>
    </submittedName>
</protein>
<organism evidence="2 3">
    <name type="scientific">Dactylosporangium vinaceum</name>
    <dbReference type="NCBI Taxonomy" id="53362"/>
    <lineage>
        <taxon>Bacteria</taxon>
        <taxon>Bacillati</taxon>
        <taxon>Actinomycetota</taxon>
        <taxon>Actinomycetes</taxon>
        <taxon>Micromonosporales</taxon>
        <taxon>Micromonosporaceae</taxon>
        <taxon>Dactylosporangium</taxon>
    </lineage>
</organism>
<sequence>MKILVVGAGVLGSLHAVRLHDAGHDVSLLARGARLAALRRDGVQLAVGDSATVRRVPVPVVDRPADAYDLVIVFVRTHQVDDVLTTLADVGGDVLFVLNWAAGPAPLAAALGADRVLLGTASNGGVMDGDVLRYRPPSRLTRLVPMSIGDVPGPRADRILQALTDAGMRAKLEPQIDAWLKTHAAFEVPLGQAVDAAGGREALASDSAALRDMIRQMRERLAALRTPVVPRGLRALQVIPEGLLVPVFRRFLRSRTVAYSGLDSTSPATVGEYARLAEQLDAA</sequence>
<dbReference type="EMBL" id="JBHMCA010000069">
    <property type="protein sequence ID" value="MFB9449743.1"/>
    <property type="molecule type" value="Genomic_DNA"/>
</dbReference>
<evidence type="ECO:0000313" key="2">
    <source>
        <dbReference type="EMBL" id="MFB9449743.1"/>
    </source>
</evidence>
<evidence type="ECO:0000259" key="1">
    <source>
        <dbReference type="Pfam" id="PF02558"/>
    </source>
</evidence>
<keyword evidence="3" id="KW-1185">Reference proteome</keyword>
<comment type="caution">
    <text evidence="2">The sequence shown here is derived from an EMBL/GenBank/DDBJ whole genome shotgun (WGS) entry which is preliminary data.</text>
</comment>
<name>A0ABV5MLL2_9ACTN</name>
<evidence type="ECO:0000313" key="3">
    <source>
        <dbReference type="Proteomes" id="UP001589608"/>
    </source>
</evidence>
<dbReference type="RefSeq" id="WP_223100592.1">
    <property type="nucleotide sequence ID" value="NZ_CP061913.1"/>
</dbReference>